<evidence type="ECO:0000256" key="3">
    <source>
        <dbReference type="ARBA" id="ARBA00022553"/>
    </source>
</evidence>
<dbReference type="InterPro" id="IPR003594">
    <property type="entry name" value="HATPase_dom"/>
</dbReference>
<evidence type="ECO:0000256" key="4">
    <source>
        <dbReference type="ARBA" id="ARBA00022679"/>
    </source>
</evidence>
<evidence type="ECO:0000313" key="11">
    <source>
        <dbReference type="Proteomes" id="UP000321301"/>
    </source>
</evidence>
<keyword evidence="5" id="KW-0418">Kinase</keyword>
<comment type="caution">
    <text evidence="10">The sequence shown here is derived from an EMBL/GenBank/DDBJ whole genome shotgun (WGS) entry which is preliminary data.</text>
</comment>
<organism evidence="10 11">
    <name type="scientific">Cyclobacterium qasimii</name>
    <dbReference type="NCBI Taxonomy" id="1350429"/>
    <lineage>
        <taxon>Bacteria</taxon>
        <taxon>Pseudomonadati</taxon>
        <taxon>Bacteroidota</taxon>
        <taxon>Cytophagia</taxon>
        <taxon>Cytophagales</taxon>
        <taxon>Cyclobacteriaceae</taxon>
        <taxon>Cyclobacterium</taxon>
    </lineage>
</organism>
<dbReference type="SMART" id="SM00448">
    <property type="entry name" value="REC"/>
    <property type="match status" value="1"/>
</dbReference>
<gene>
    <name evidence="10" type="ORF">CQA01_42220</name>
</gene>
<dbReference type="SMART" id="SM00387">
    <property type="entry name" value="HATPase_c"/>
    <property type="match status" value="1"/>
</dbReference>
<dbReference type="AlphaFoldDB" id="A0A512CHJ4"/>
<dbReference type="SUPFAM" id="SSF52172">
    <property type="entry name" value="CheY-like"/>
    <property type="match status" value="1"/>
</dbReference>
<sequence>MRFNARIMVILGFFLGICLIVGVGAVTYFSVKKLLESVESLSEPNEKLRNLNQLLADIYQLDKSRSVFVEEDTTHNLDYYNQIQNEIKKLEALVTDSSELKNVKRISYSVNELMVVYKGLEEVKKNLYNRNFSNEALYNIERKIKRKEELSRLQNLGKIRIGIDPSARKDQGSSSEKTSKIKGKDVAASGTLAGDGKEDMDKIRGTLRLNLNRVNPVDIDVPSSSDSIIYTVRQMVLDINNEEQYLRSRLGELEQELNDKNRTLIMNIQDIVTSLQNESLLRSKAENESAYALTYKLSILLGVLIAVGVVGSSGFIFSIVREIKKSEVYQDKLAEAKRSSDNLAKTKQDFLASMSHEIRNPLHVIQGYNDALQKTNLAEDQSEYVRMIQFASGTLLGIVNDILDFSKLEAGKIKLENSIIDPDSFFKDIHSFFKQKATDSGLSLEFSVLLPKNKYLLGDDLRINQIMNNLLSNAVKFTDKGKVSVKVSVDDKNNLVLEVEDTGMGMDDNLQANLFKEFSQGDGTISRKYGGTGLGLAIVKKLVDLQEGQIDVASILGEGTRITVSIPTTLLDKKEESSLAEVAPHKVDGLKVLLVDDDEMGLKFATLLLNSLGAEVVSYIGGVEFMNEFVDEDFDLILLDIQMPEVDGYQVFNEIRKQEKYQAVPILAMTANVFTKDRESMIKEGFDGLLLKPFNEKDLVKKIMDFVKPDQMEEVISAEPSSKLSPYIEAEDDNSDGADYSLADIRGFCMGDEALLKEVVEGFYSQTGLDLIMINKACDEKDYKKVLAIAHQLSSRLGQLKFKYKNLAINIERDLKRGDTNDIQEKVWELTEKINTLLEDLATQFGYAMAD</sequence>
<dbReference type="GO" id="GO:0000155">
    <property type="term" value="F:phosphorelay sensor kinase activity"/>
    <property type="evidence" value="ECO:0007669"/>
    <property type="project" value="InterPro"/>
</dbReference>
<feature type="domain" description="Response regulatory" evidence="9">
    <location>
        <begin position="591"/>
        <end position="707"/>
    </location>
</feature>
<reference evidence="10 11" key="1">
    <citation type="submission" date="2019-07" db="EMBL/GenBank/DDBJ databases">
        <title>Whole genome shotgun sequence of Cyclobacterium qasimii NBRC 106168.</title>
        <authorList>
            <person name="Hosoyama A."/>
            <person name="Uohara A."/>
            <person name="Ohji S."/>
            <person name="Ichikawa N."/>
        </authorList>
    </citation>
    <scope>NUCLEOTIDE SEQUENCE [LARGE SCALE GENOMIC DNA]</scope>
    <source>
        <strain evidence="10 11">NBRC 106168</strain>
    </source>
</reference>
<dbReference type="InterPro" id="IPR036097">
    <property type="entry name" value="HisK_dim/P_sf"/>
</dbReference>
<dbReference type="InterPro" id="IPR004358">
    <property type="entry name" value="Sig_transdc_His_kin-like_C"/>
</dbReference>
<dbReference type="InterPro" id="IPR003661">
    <property type="entry name" value="HisK_dim/P_dom"/>
</dbReference>
<dbReference type="InterPro" id="IPR011006">
    <property type="entry name" value="CheY-like_superfamily"/>
</dbReference>
<evidence type="ECO:0000259" key="8">
    <source>
        <dbReference type="PROSITE" id="PS50109"/>
    </source>
</evidence>
<feature type="region of interest" description="Disordered" evidence="7">
    <location>
        <begin position="164"/>
        <end position="195"/>
    </location>
</feature>
<keyword evidence="3 6" id="KW-0597">Phosphoprotein</keyword>
<comment type="catalytic activity">
    <reaction evidence="1">
        <text>ATP + protein L-histidine = ADP + protein N-phospho-L-histidine.</text>
        <dbReference type="EC" id="2.7.13.3"/>
    </reaction>
</comment>
<dbReference type="InterPro" id="IPR036890">
    <property type="entry name" value="HATPase_C_sf"/>
</dbReference>
<dbReference type="CDD" id="cd17546">
    <property type="entry name" value="REC_hyHK_CKI1_RcsC-like"/>
    <property type="match status" value="1"/>
</dbReference>
<dbReference type="CDD" id="cd16922">
    <property type="entry name" value="HATPase_EvgS-ArcB-TorS-like"/>
    <property type="match status" value="1"/>
</dbReference>
<dbReference type="Gene3D" id="1.20.120.160">
    <property type="entry name" value="HPT domain"/>
    <property type="match status" value="1"/>
</dbReference>
<dbReference type="PROSITE" id="PS50109">
    <property type="entry name" value="HIS_KIN"/>
    <property type="match status" value="1"/>
</dbReference>
<dbReference type="Pfam" id="PF02518">
    <property type="entry name" value="HATPase_c"/>
    <property type="match status" value="1"/>
</dbReference>
<evidence type="ECO:0000256" key="6">
    <source>
        <dbReference type="PROSITE-ProRule" id="PRU00169"/>
    </source>
</evidence>
<dbReference type="InterPro" id="IPR001789">
    <property type="entry name" value="Sig_transdc_resp-reg_receiver"/>
</dbReference>
<evidence type="ECO:0000256" key="5">
    <source>
        <dbReference type="ARBA" id="ARBA00022777"/>
    </source>
</evidence>
<dbReference type="SUPFAM" id="SSF47384">
    <property type="entry name" value="Homodimeric domain of signal transducing histidine kinase"/>
    <property type="match status" value="1"/>
</dbReference>
<dbReference type="InterPro" id="IPR036641">
    <property type="entry name" value="HPT_dom_sf"/>
</dbReference>
<feature type="compositionally biased region" description="Basic and acidic residues" evidence="7">
    <location>
        <begin position="166"/>
        <end position="185"/>
    </location>
</feature>
<dbReference type="FunFam" id="3.30.565.10:FF:000010">
    <property type="entry name" value="Sensor histidine kinase RcsC"/>
    <property type="match status" value="1"/>
</dbReference>
<feature type="domain" description="Histidine kinase" evidence="8">
    <location>
        <begin position="353"/>
        <end position="570"/>
    </location>
</feature>
<proteinExistence type="predicted"/>
<name>A0A512CHJ4_9BACT</name>
<dbReference type="Pfam" id="PF00512">
    <property type="entry name" value="HisKA"/>
    <property type="match status" value="1"/>
</dbReference>
<dbReference type="PROSITE" id="PS50110">
    <property type="entry name" value="RESPONSE_REGULATORY"/>
    <property type="match status" value="1"/>
</dbReference>
<protein>
    <recommendedName>
        <fullName evidence="2">histidine kinase</fullName>
        <ecNumber evidence="2">2.7.13.3</ecNumber>
    </recommendedName>
</protein>
<evidence type="ECO:0000256" key="1">
    <source>
        <dbReference type="ARBA" id="ARBA00000085"/>
    </source>
</evidence>
<dbReference type="Proteomes" id="UP000321301">
    <property type="component" value="Unassembled WGS sequence"/>
</dbReference>
<evidence type="ECO:0000313" key="10">
    <source>
        <dbReference type="EMBL" id="GEO23688.1"/>
    </source>
</evidence>
<dbReference type="Gene3D" id="1.10.287.130">
    <property type="match status" value="1"/>
</dbReference>
<dbReference type="RefSeq" id="WP_040415702.1">
    <property type="nucleotide sequence ID" value="NZ_BJYV01000026.1"/>
</dbReference>
<dbReference type="SMART" id="SM00388">
    <property type="entry name" value="HisKA"/>
    <property type="match status" value="1"/>
</dbReference>
<dbReference type="Gene3D" id="3.40.50.2300">
    <property type="match status" value="1"/>
</dbReference>
<dbReference type="SUPFAM" id="SSF55874">
    <property type="entry name" value="ATPase domain of HSP90 chaperone/DNA topoisomerase II/histidine kinase"/>
    <property type="match status" value="1"/>
</dbReference>
<feature type="modified residue" description="4-aspartylphosphate" evidence="6">
    <location>
        <position position="640"/>
    </location>
</feature>
<dbReference type="EC" id="2.7.13.3" evidence="2"/>
<dbReference type="EMBL" id="BJYV01000026">
    <property type="protein sequence ID" value="GEO23688.1"/>
    <property type="molecule type" value="Genomic_DNA"/>
</dbReference>
<accession>A0A512CHJ4</accession>
<dbReference type="CDD" id="cd00082">
    <property type="entry name" value="HisKA"/>
    <property type="match status" value="1"/>
</dbReference>
<evidence type="ECO:0000256" key="7">
    <source>
        <dbReference type="SAM" id="MobiDB-lite"/>
    </source>
</evidence>
<keyword evidence="11" id="KW-1185">Reference proteome</keyword>
<dbReference type="Pfam" id="PF00072">
    <property type="entry name" value="Response_reg"/>
    <property type="match status" value="1"/>
</dbReference>
<dbReference type="SUPFAM" id="SSF47226">
    <property type="entry name" value="Histidine-containing phosphotransfer domain, HPT domain"/>
    <property type="match status" value="1"/>
</dbReference>
<dbReference type="InterPro" id="IPR005467">
    <property type="entry name" value="His_kinase_dom"/>
</dbReference>
<evidence type="ECO:0000256" key="2">
    <source>
        <dbReference type="ARBA" id="ARBA00012438"/>
    </source>
</evidence>
<keyword evidence="4" id="KW-0808">Transferase</keyword>
<evidence type="ECO:0000259" key="9">
    <source>
        <dbReference type="PROSITE" id="PS50110"/>
    </source>
</evidence>
<dbReference type="Gene3D" id="3.30.565.10">
    <property type="entry name" value="Histidine kinase-like ATPase, C-terminal domain"/>
    <property type="match status" value="1"/>
</dbReference>
<dbReference type="PRINTS" id="PR00344">
    <property type="entry name" value="BCTRLSENSOR"/>
</dbReference>
<dbReference type="PANTHER" id="PTHR43047">
    <property type="entry name" value="TWO-COMPONENT HISTIDINE PROTEIN KINASE"/>
    <property type="match status" value="1"/>
</dbReference>